<dbReference type="RefSeq" id="WP_243012243.1">
    <property type="nucleotide sequence ID" value="NZ_JALGAR010000003.1"/>
</dbReference>
<name>A0AA41QWF7_9MICO</name>
<evidence type="ECO:0000313" key="2">
    <source>
        <dbReference type="Proteomes" id="UP001165341"/>
    </source>
</evidence>
<reference evidence="1" key="1">
    <citation type="submission" date="2022-03" db="EMBL/GenBank/DDBJ databases">
        <title>Cryobacterium sp. nov. strain ZS14-85, isolated from Antarctic soil.</title>
        <authorList>
            <person name="Li J."/>
            <person name="Niu G."/>
        </authorList>
    </citation>
    <scope>NUCLEOTIDE SEQUENCE</scope>
    <source>
        <strain evidence="1">ZS14-85</strain>
    </source>
</reference>
<dbReference type="EMBL" id="JALGAR010000003">
    <property type="protein sequence ID" value="MCI4658515.1"/>
    <property type="molecule type" value="Genomic_DNA"/>
</dbReference>
<accession>A0AA41QWF7</accession>
<comment type="caution">
    <text evidence="1">The sequence shown here is derived from an EMBL/GenBank/DDBJ whole genome shotgun (WGS) entry which is preliminary data.</text>
</comment>
<proteinExistence type="predicted"/>
<evidence type="ECO:0000313" key="1">
    <source>
        <dbReference type="EMBL" id="MCI4658515.1"/>
    </source>
</evidence>
<dbReference type="Proteomes" id="UP001165341">
    <property type="component" value="Unassembled WGS sequence"/>
</dbReference>
<sequence length="172" mass="18024">MRLGVVFGVGVAVVLGVAGCSFNAPDAEKTVSQIRVVPILNDPPLGGELLGRAEYLGSSEPNIAKDAGVTTVFAAPSSPSMILDYYRRTYPQFGFPTESKFATGSPGSSSADPIDISGRDGWGYVSVTIQAGSPYLPVYYDLALKPAPPGSTYVTVNINGQTGRSVYLDDPK</sequence>
<organism evidence="1 2">
    <name type="scientific">Cryobacterium zhongshanensis</name>
    <dbReference type="NCBI Taxonomy" id="2928153"/>
    <lineage>
        <taxon>Bacteria</taxon>
        <taxon>Bacillati</taxon>
        <taxon>Actinomycetota</taxon>
        <taxon>Actinomycetes</taxon>
        <taxon>Micrococcales</taxon>
        <taxon>Microbacteriaceae</taxon>
        <taxon>Cryobacterium</taxon>
    </lineage>
</organism>
<dbReference type="AlphaFoldDB" id="A0AA41QWF7"/>
<evidence type="ECO:0008006" key="3">
    <source>
        <dbReference type="Google" id="ProtNLM"/>
    </source>
</evidence>
<gene>
    <name evidence="1" type="ORF">MQH31_11930</name>
</gene>
<dbReference type="PROSITE" id="PS51257">
    <property type="entry name" value="PROKAR_LIPOPROTEIN"/>
    <property type="match status" value="1"/>
</dbReference>
<keyword evidence="2" id="KW-1185">Reference proteome</keyword>
<protein>
    <recommendedName>
        <fullName evidence="3">Lipoprotein</fullName>
    </recommendedName>
</protein>